<dbReference type="Gene3D" id="2.170.150.40">
    <property type="entry name" value="Domain of unknown function (DUF427)"/>
    <property type="match status" value="1"/>
</dbReference>
<dbReference type="PANTHER" id="PTHR34310:SF9">
    <property type="entry name" value="BLR5716 PROTEIN"/>
    <property type="match status" value="1"/>
</dbReference>
<evidence type="ECO:0000259" key="1">
    <source>
        <dbReference type="Pfam" id="PF04248"/>
    </source>
</evidence>
<gene>
    <name evidence="2" type="ORF">ACFOOQ_10900</name>
</gene>
<proteinExistence type="predicted"/>
<sequence length="123" mass="13831">MKTPGPDHPITISPAPQRVRVHFNGRVVADSNHALMLQEANYPPVFYIPPADAEMALFQRTDHGSHCPYKGDAGYYSLAVDGRRAENAVWVYEQPYPAVAEIRDHLAFYPDRVDSIERLPLGE</sequence>
<reference evidence="3" key="1">
    <citation type="journal article" date="2019" name="Int. J. Syst. Evol. Microbiol.">
        <title>The Global Catalogue of Microorganisms (GCM) 10K type strain sequencing project: providing services to taxonomists for standard genome sequencing and annotation.</title>
        <authorList>
            <consortium name="The Broad Institute Genomics Platform"/>
            <consortium name="The Broad Institute Genome Sequencing Center for Infectious Disease"/>
            <person name="Wu L."/>
            <person name="Ma J."/>
        </authorList>
    </citation>
    <scope>NUCLEOTIDE SEQUENCE [LARGE SCALE GENOMIC DNA]</scope>
    <source>
        <strain evidence="3">KCTC 42182</strain>
    </source>
</reference>
<dbReference type="Proteomes" id="UP001595711">
    <property type="component" value="Unassembled WGS sequence"/>
</dbReference>
<dbReference type="InterPro" id="IPR038694">
    <property type="entry name" value="DUF427_sf"/>
</dbReference>
<dbReference type="RefSeq" id="WP_379725943.1">
    <property type="nucleotide sequence ID" value="NZ_JBHRYJ010000002.1"/>
</dbReference>
<comment type="caution">
    <text evidence="2">The sequence shown here is derived from an EMBL/GenBank/DDBJ whole genome shotgun (WGS) entry which is preliminary data.</text>
</comment>
<name>A0ABV7VEV3_9PROT</name>
<dbReference type="EMBL" id="JBHRYJ010000002">
    <property type="protein sequence ID" value="MFC3676053.1"/>
    <property type="molecule type" value="Genomic_DNA"/>
</dbReference>
<feature type="domain" description="DUF427" evidence="1">
    <location>
        <begin position="19"/>
        <end position="111"/>
    </location>
</feature>
<accession>A0ABV7VEV3</accession>
<dbReference type="Pfam" id="PF04248">
    <property type="entry name" value="NTP_transf_9"/>
    <property type="match status" value="1"/>
</dbReference>
<dbReference type="InterPro" id="IPR007361">
    <property type="entry name" value="DUF427"/>
</dbReference>
<keyword evidence="3" id="KW-1185">Reference proteome</keyword>
<evidence type="ECO:0000313" key="2">
    <source>
        <dbReference type="EMBL" id="MFC3676053.1"/>
    </source>
</evidence>
<evidence type="ECO:0000313" key="3">
    <source>
        <dbReference type="Proteomes" id="UP001595711"/>
    </source>
</evidence>
<organism evidence="2 3">
    <name type="scientific">Ferrovibrio xuzhouensis</name>
    <dbReference type="NCBI Taxonomy" id="1576914"/>
    <lineage>
        <taxon>Bacteria</taxon>
        <taxon>Pseudomonadati</taxon>
        <taxon>Pseudomonadota</taxon>
        <taxon>Alphaproteobacteria</taxon>
        <taxon>Rhodospirillales</taxon>
        <taxon>Rhodospirillaceae</taxon>
        <taxon>Ferrovibrio</taxon>
    </lineage>
</organism>
<protein>
    <submittedName>
        <fullName evidence="2">DUF427 domain-containing protein</fullName>
    </submittedName>
</protein>
<dbReference type="PANTHER" id="PTHR34310">
    <property type="entry name" value="DUF427 DOMAIN PROTEIN (AFU_ORTHOLOGUE AFUA_3G02220)"/>
    <property type="match status" value="1"/>
</dbReference>